<reference evidence="9" key="1">
    <citation type="submission" date="2025-08" db="UniProtKB">
        <authorList>
            <consortium name="RefSeq"/>
        </authorList>
    </citation>
    <scope>IDENTIFICATION</scope>
</reference>
<dbReference type="PANTHER" id="PTHR18902">
    <property type="entry name" value="NUCLEAR MITOTIC APPARATUS PROTEIN 1-RELATED"/>
    <property type="match status" value="1"/>
</dbReference>
<feature type="region of interest" description="Disordered" evidence="6">
    <location>
        <begin position="779"/>
        <end position="834"/>
    </location>
</feature>
<dbReference type="Gene3D" id="1.10.220.60">
    <property type="entry name" value="GRIP domain"/>
    <property type="match status" value="1"/>
</dbReference>
<gene>
    <name evidence="9" type="primary">LOC106586531</name>
</gene>
<feature type="coiled-coil region" evidence="5">
    <location>
        <begin position="860"/>
        <end position="1072"/>
    </location>
</feature>
<dbReference type="PaxDb" id="8030-ENSSSAP00000058842"/>
<dbReference type="GO" id="GO:0005794">
    <property type="term" value="C:Golgi apparatus"/>
    <property type="evidence" value="ECO:0007669"/>
    <property type="project" value="TreeGrafter"/>
</dbReference>
<dbReference type="Gene3D" id="1.10.287.1490">
    <property type="match status" value="1"/>
</dbReference>
<keyword evidence="8" id="KW-1185">Reference proteome</keyword>
<evidence type="ECO:0000256" key="4">
    <source>
        <dbReference type="ARBA" id="ARBA00023054"/>
    </source>
</evidence>
<keyword evidence="2" id="KW-0963">Cytoplasm</keyword>
<dbReference type="PROSITE" id="PS50913">
    <property type="entry name" value="GRIP"/>
    <property type="match status" value="1"/>
</dbReference>
<evidence type="ECO:0000313" key="9">
    <source>
        <dbReference type="RefSeq" id="XP_014029406.2"/>
    </source>
</evidence>
<feature type="region of interest" description="Disordered" evidence="6">
    <location>
        <begin position="1248"/>
        <end position="1267"/>
    </location>
</feature>
<feature type="coiled-coil region" evidence="5">
    <location>
        <begin position="342"/>
        <end position="380"/>
    </location>
</feature>
<name>A0A1S3PP52_SALSA</name>
<dbReference type="Pfam" id="PF01465">
    <property type="entry name" value="GRIP"/>
    <property type="match status" value="1"/>
</dbReference>
<proteinExistence type="predicted"/>
<evidence type="ECO:0000256" key="2">
    <source>
        <dbReference type="ARBA" id="ARBA00022490"/>
    </source>
</evidence>
<organism evidence="8 9">
    <name type="scientific">Salmo salar</name>
    <name type="common">Atlantic salmon</name>
    <dbReference type="NCBI Taxonomy" id="8030"/>
    <lineage>
        <taxon>Eukaryota</taxon>
        <taxon>Metazoa</taxon>
        <taxon>Chordata</taxon>
        <taxon>Craniata</taxon>
        <taxon>Vertebrata</taxon>
        <taxon>Euteleostomi</taxon>
        <taxon>Actinopterygii</taxon>
        <taxon>Neopterygii</taxon>
        <taxon>Teleostei</taxon>
        <taxon>Protacanthopterygii</taxon>
        <taxon>Salmoniformes</taxon>
        <taxon>Salmonidae</taxon>
        <taxon>Salmoninae</taxon>
        <taxon>Salmo</taxon>
    </lineage>
</organism>
<dbReference type="RefSeq" id="XP_014029406.2">
    <property type="nucleotide sequence ID" value="XM_014173931.2"/>
</dbReference>
<evidence type="ECO:0000256" key="1">
    <source>
        <dbReference type="ARBA" id="ARBA00004496"/>
    </source>
</evidence>
<feature type="coiled-coil region" evidence="5">
    <location>
        <begin position="504"/>
        <end position="566"/>
    </location>
</feature>
<feature type="coiled-coil region" evidence="5">
    <location>
        <begin position="1494"/>
        <end position="1528"/>
    </location>
</feature>
<dbReference type="Bgee" id="ENSSSAG00000055174">
    <property type="expression patterns" value="Expressed in semen and 25 other cell types or tissues"/>
</dbReference>
<evidence type="ECO:0000256" key="5">
    <source>
        <dbReference type="SAM" id="Coils"/>
    </source>
</evidence>
<feature type="region of interest" description="Disordered" evidence="6">
    <location>
        <begin position="1391"/>
        <end position="1419"/>
    </location>
</feature>
<feature type="region of interest" description="Disordered" evidence="6">
    <location>
        <begin position="161"/>
        <end position="189"/>
    </location>
</feature>
<feature type="coiled-coil region" evidence="5">
    <location>
        <begin position="35"/>
        <end position="92"/>
    </location>
</feature>
<feature type="compositionally biased region" description="Polar residues" evidence="6">
    <location>
        <begin position="783"/>
        <end position="794"/>
    </location>
</feature>
<feature type="region of interest" description="Disordered" evidence="6">
    <location>
        <begin position="415"/>
        <end position="449"/>
    </location>
</feature>
<feature type="compositionally biased region" description="Basic and acidic residues" evidence="6">
    <location>
        <begin position="819"/>
        <end position="834"/>
    </location>
</feature>
<dbReference type="Pfam" id="PF16704">
    <property type="entry name" value="Rab_bind"/>
    <property type="match status" value="1"/>
</dbReference>
<dbReference type="PANTHER" id="PTHR18902:SF25">
    <property type="entry name" value="GRIP AND COILED-COIL DOMAIN-CONTAINING PROTEIN 2"/>
    <property type="match status" value="1"/>
</dbReference>
<dbReference type="Gene3D" id="1.20.5.4090">
    <property type="match status" value="1"/>
</dbReference>
<feature type="compositionally biased region" description="Low complexity" evidence="6">
    <location>
        <begin position="429"/>
        <end position="447"/>
    </location>
</feature>
<evidence type="ECO:0000256" key="6">
    <source>
        <dbReference type="SAM" id="MobiDB-lite"/>
    </source>
</evidence>
<evidence type="ECO:0000313" key="8">
    <source>
        <dbReference type="Proteomes" id="UP001652741"/>
    </source>
</evidence>
<feature type="compositionally biased region" description="Polar residues" evidence="6">
    <location>
        <begin position="1391"/>
        <end position="1403"/>
    </location>
</feature>
<dbReference type="InterPro" id="IPR051841">
    <property type="entry name" value="MT-Golgi_org_protein"/>
</dbReference>
<feature type="coiled-coil region" evidence="5">
    <location>
        <begin position="1097"/>
        <end position="1131"/>
    </location>
</feature>
<dbReference type="SMART" id="SM00755">
    <property type="entry name" value="Grip"/>
    <property type="match status" value="1"/>
</dbReference>
<feature type="domain" description="GRIP" evidence="7">
    <location>
        <begin position="1524"/>
        <end position="1574"/>
    </location>
</feature>
<feature type="compositionally biased region" description="Basic and acidic residues" evidence="6">
    <location>
        <begin position="796"/>
        <end position="810"/>
    </location>
</feature>
<keyword evidence="3" id="KW-0597">Phosphoprotein</keyword>
<evidence type="ECO:0000256" key="3">
    <source>
        <dbReference type="ARBA" id="ARBA00022553"/>
    </source>
</evidence>
<sequence length="1601" mass="183031">MEQDTSPESVASPPPGATAKSKLDTLSKDDLIKFAKKQMAAIQKMKSKCADLEKEVDNLKSQPKGNSGDSIIQELTERMSALLLEKAETQQSVVLLRKENEKIKHREQDAVGKLATLLGELDQAKEDHQKKIAALEKSLDSSQAKHKEEVEFFQRLLRKKEENDREKESEREKEKQREREHSNESVEAVSRSLESEILSLQTELAAALERSAQVASVLQEDHQRALTEAQQEVENLREELAQHSVQHEEELRALEEDFKMERGRLLLLQEELSEQLALKDSFLQDVQEEEEESSGRSLGIARMLELSGLSQIDASDGETESGQLRSALEDQQSQNTMLQDELTFLGNVKTELEAEHERVREEFQTEKEELQFKIEELLMTREVETPDLSMTPNCDLLSPETPNRDLQEAQAFTQLQQSGPRRDPVDGLPASPASPSSPRQSLSSPVPGATYQSLTLQEQQGQAQELRSQCESLDRSQAVAEYEHTRDILRGLETELGQRTGDFTRQYEAMKEQAASAVQELQESVRGLTEERDGLVERVRGLDEDRESLLEKVQGLEKRLESFLEQTQAAEGLKEQLQTSMEEKTALALKLKDSVEAQTVLASELKASLEVQTVLAVELRASVEDLSKQNGEILSQLQMKESAVQELEETVNVLSTARDRTLSALQDREMEVMRLWEEREREVEESQGQREEVAELHAHIEELEKERSLLKSNLEEVQRERSENVQGSPGEEVEELQARIEELEKERSLLKSNLGEVVGDTEALQKDLREMKLANEKMRTENQELLTQVSQATETLADREREEKEGRETEREEEEEQAEKERRELQQQLTEKDTVISLLRSEMAGLQSTAPSPVSEEYTANEFTEKIALLEKESKEKDERMNKLKVVAVKARKELDTSRKEAVSLKEEVEVLKAERERVTSSMKDIIHGAEGYKNLQLDYDRQTEQLDKERETVEGAEKQITELTKQLNTAVQQHEQLWSEREDLMTELETLRNTVRQMEGQTAELHRQTDTLNRDLQAERLLKEQKTKELSSLQKEVEELTVQLRRQKQQSQQTAQELEQLRKEAQQSTLLDMEMADYERLVKELNTKLSEKDVCVEELKTQIHTHTQKEDTLNQEIEGLKSQLDQGEDKSSKMKQLLVKTKKDLADAKRQEAIQMMTLASLKGELEAHQQQLENNKIQCCDLTAERHRLQEQLRTLTEQQQRTSSSLQQRLTTLQQEANTAKAELSSVTAEFDSYKVRVYNVLKQQKNKTSAQSDGDATKQEREQMESMVDQYKAKLQDSQQSLAVSTAELQQLQMEHDTLLERHNKILQETIAKEAELRERLMSLQAEIMSLRTEHAQTVGQLTSQAVDQRSGFREQIRHLQDEHRTTVETLQNQMTRLENQLFTLQKQTSPAPVQTSRKSAVDRRPVDQGGMGGLVLGDLQSMAREEGEGMETSETESLSSTYLPSLEQLLTSPDPKQEPFVWQVEPTKEELNQKLTTATRSMDHMNSLLHETEATNAVLMEQVNLLKSEVRRLERNHEREKSVANLEYLKNVLLQFIFLQSGSERQALLPVIHTMLQLSPEEKNKLAAIAMGEEEEVGGARGSGWTSYLHSWSGIR</sequence>
<dbReference type="InterPro" id="IPR032023">
    <property type="entry name" value="GCC2_Rab_bind"/>
</dbReference>
<feature type="compositionally biased region" description="Basic and acidic residues" evidence="6">
    <location>
        <begin position="161"/>
        <end position="184"/>
    </location>
</feature>
<comment type="subcellular location">
    <subcellularLocation>
        <location evidence="1">Cytoplasm</location>
    </subcellularLocation>
</comment>
<evidence type="ECO:0000259" key="7">
    <source>
        <dbReference type="PROSITE" id="PS50913"/>
    </source>
</evidence>
<dbReference type="KEGG" id="sasa:106586531"/>
<protein>
    <submittedName>
        <fullName evidence="9">GRIP and coiled-coil domain-containing protein 2 isoform X1</fullName>
    </submittedName>
</protein>
<dbReference type="InterPro" id="IPR000237">
    <property type="entry name" value="GRIP_dom"/>
</dbReference>
<dbReference type="STRING" id="8030.ENSSSAP00000058842"/>
<accession>A0A1S3PP52</accession>
<keyword evidence="4 5" id="KW-0175">Coiled coil</keyword>
<dbReference type="GeneID" id="106586531"/>
<dbReference type="GO" id="GO:0034499">
    <property type="term" value="P:late endosome to Golgi transport"/>
    <property type="evidence" value="ECO:0007669"/>
    <property type="project" value="TreeGrafter"/>
</dbReference>
<feature type="compositionally biased region" description="Polar residues" evidence="6">
    <location>
        <begin position="1248"/>
        <end position="1258"/>
    </location>
</feature>
<dbReference type="Proteomes" id="UP001652741">
    <property type="component" value="Chromosome ssa25"/>
</dbReference>
<feature type="coiled-coil region" evidence="5">
    <location>
        <begin position="1160"/>
        <end position="1233"/>
    </location>
</feature>
<feature type="region of interest" description="Disordered" evidence="6">
    <location>
        <begin position="1"/>
        <end position="24"/>
    </location>
</feature>